<accession>A0A2U0SF16</accession>
<protein>
    <recommendedName>
        <fullName evidence="3">DUF2384 domain-containing protein</fullName>
    </recommendedName>
</protein>
<sequence length="297" mass="32212">MSPDTKTRALAPDASEIETHLVSHLVAAIAESATPLTQHAISKDVLVQVKAKTKIKRVRPYSGSVRGRAGSGKFRFVRKGETESLESPEQIEAPDVSASDLALAVRKALRGTVAESGGQLVLLDPNVLRIAEVVDRALPSARDHHSEATIEKLVDALVETQDPVATIRAQIDTRNAKARVAFMGKFMTYSAEEVTAESGSQARNRSQTASRWKSEGKIFSIPWLGQERFPAFQFKDGRPLAVIADILRALPDSMSAWETAFWFVSTNGWLDGAAPCDKLADPRIVDAARLEGEAVIG</sequence>
<evidence type="ECO:0000313" key="1">
    <source>
        <dbReference type="EMBL" id="PVX29894.1"/>
    </source>
</evidence>
<dbReference type="OrthoDB" id="111944at2"/>
<evidence type="ECO:0000313" key="2">
    <source>
        <dbReference type="Proteomes" id="UP000245890"/>
    </source>
</evidence>
<name>A0A2U0SF16_9SPHN</name>
<reference evidence="1 2" key="1">
    <citation type="submission" date="2018-05" db="EMBL/GenBank/DDBJ databases">
        <title>Description of Sphingomonas pokkalii sp nov, isolated from the rhizosphere of saline tolerant pokkali rice and its draft genome analysis.</title>
        <authorList>
            <person name="Menon R."/>
            <person name="Kumari S."/>
            <person name="Rameshkumar N."/>
        </authorList>
    </citation>
    <scope>NUCLEOTIDE SEQUENCE [LARGE SCALE GENOMIC DNA]</scope>
    <source>
        <strain evidence="1 2">L3B27</strain>
    </source>
</reference>
<evidence type="ECO:0008006" key="3">
    <source>
        <dbReference type="Google" id="ProtNLM"/>
    </source>
</evidence>
<proteinExistence type="predicted"/>
<gene>
    <name evidence="1" type="ORF">DD559_11590</name>
</gene>
<dbReference type="EMBL" id="QENQ01000001">
    <property type="protein sequence ID" value="PVX29894.1"/>
    <property type="molecule type" value="Genomic_DNA"/>
</dbReference>
<keyword evidence="2" id="KW-1185">Reference proteome</keyword>
<organism evidence="1 2">
    <name type="scientific">Sphingomonas pokkalii</name>
    <dbReference type="NCBI Taxonomy" id="2175090"/>
    <lineage>
        <taxon>Bacteria</taxon>
        <taxon>Pseudomonadati</taxon>
        <taxon>Pseudomonadota</taxon>
        <taxon>Alphaproteobacteria</taxon>
        <taxon>Sphingomonadales</taxon>
        <taxon>Sphingomonadaceae</taxon>
        <taxon>Sphingomonas</taxon>
    </lineage>
</organism>
<dbReference type="RefSeq" id="WP_116469312.1">
    <property type="nucleotide sequence ID" value="NZ_QENQ01000001.1"/>
</dbReference>
<comment type="caution">
    <text evidence="1">The sequence shown here is derived from an EMBL/GenBank/DDBJ whole genome shotgun (WGS) entry which is preliminary data.</text>
</comment>
<dbReference type="Proteomes" id="UP000245890">
    <property type="component" value="Unassembled WGS sequence"/>
</dbReference>
<dbReference type="AlphaFoldDB" id="A0A2U0SF16"/>